<dbReference type="Gene3D" id="1.20.920.10">
    <property type="entry name" value="Bromodomain-like"/>
    <property type="match status" value="1"/>
</dbReference>
<proteinExistence type="predicted"/>
<reference evidence="4" key="1">
    <citation type="submission" date="2016-02" db="EMBL/GenBank/DDBJ databases">
        <title>Draft genome sequence of Microdochium bolleyi, a fungal endophyte of beachgrass.</title>
        <authorList>
            <consortium name="DOE Joint Genome Institute"/>
            <person name="David A.S."/>
            <person name="May G."/>
            <person name="Haridas S."/>
            <person name="Lim J."/>
            <person name="Wang M."/>
            <person name="Labutti K."/>
            <person name="Lipzen A."/>
            <person name="Barry K."/>
            <person name="Grigoriev I.V."/>
        </authorList>
    </citation>
    <scope>NUCLEOTIDE SEQUENCE [LARGE SCALE GENOMIC DNA]</scope>
    <source>
        <strain evidence="4">J235TASD1</strain>
    </source>
</reference>
<feature type="compositionally biased region" description="Polar residues" evidence="2">
    <location>
        <begin position="502"/>
        <end position="515"/>
    </location>
</feature>
<dbReference type="GO" id="GO:0035267">
    <property type="term" value="C:NuA4 histone acetyltransferase complex"/>
    <property type="evidence" value="ECO:0007669"/>
    <property type="project" value="TreeGrafter"/>
</dbReference>
<keyword evidence="4" id="KW-1185">Reference proteome</keyword>
<feature type="compositionally biased region" description="Low complexity" evidence="2">
    <location>
        <begin position="397"/>
        <end position="407"/>
    </location>
</feature>
<dbReference type="OrthoDB" id="21449at2759"/>
<dbReference type="CDD" id="cd14686">
    <property type="entry name" value="bZIP"/>
    <property type="match status" value="1"/>
</dbReference>
<keyword evidence="1" id="KW-0103">Bromodomain</keyword>
<organism evidence="3 4">
    <name type="scientific">Microdochium bolleyi</name>
    <dbReference type="NCBI Taxonomy" id="196109"/>
    <lineage>
        <taxon>Eukaryota</taxon>
        <taxon>Fungi</taxon>
        <taxon>Dikarya</taxon>
        <taxon>Ascomycota</taxon>
        <taxon>Pezizomycotina</taxon>
        <taxon>Sordariomycetes</taxon>
        <taxon>Xylariomycetidae</taxon>
        <taxon>Xylariales</taxon>
        <taxon>Microdochiaceae</taxon>
        <taxon>Microdochium</taxon>
    </lineage>
</organism>
<feature type="region of interest" description="Disordered" evidence="2">
    <location>
        <begin position="149"/>
        <end position="753"/>
    </location>
</feature>
<dbReference type="PANTHER" id="PTHR15398:SF4">
    <property type="entry name" value="BROMODOMAIN-CONTAINING PROTEIN 8 ISOFORM X1"/>
    <property type="match status" value="1"/>
</dbReference>
<dbReference type="Proteomes" id="UP000070501">
    <property type="component" value="Unassembled WGS sequence"/>
</dbReference>
<feature type="region of interest" description="Disordered" evidence="2">
    <location>
        <begin position="77"/>
        <end position="100"/>
    </location>
</feature>
<name>A0A136JJ65_9PEZI</name>
<protein>
    <recommendedName>
        <fullName evidence="5">Bromo domain-containing protein</fullName>
    </recommendedName>
</protein>
<dbReference type="AlphaFoldDB" id="A0A136JJ65"/>
<feature type="compositionally biased region" description="Polar residues" evidence="2">
    <location>
        <begin position="717"/>
        <end position="731"/>
    </location>
</feature>
<evidence type="ECO:0000256" key="1">
    <source>
        <dbReference type="ARBA" id="ARBA00023117"/>
    </source>
</evidence>
<accession>A0A136JJ65</accession>
<feature type="compositionally biased region" description="Acidic residues" evidence="2">
    <location>
        <begin position="955"/>
        <end position="964"/>
    </location>
</feature>
<feature type="compositionally biased region" description="Low complexity" evidence="2">
    <location>
        <begin position="276"/>
        <end position="301"/>
    </location>
</feature>
<feature type="compositionally biased region" description="Low complexity" evidence="2">
    <location>
        <begin position="309"/>
        <end position="327"/>
    </location>
</feature>
<dbReference type="SUPFAM" id="SSF47370">
    <property type="entry name" value="Bromodomain"/>
    <property type="match status" value="1"/>
</dbReference>
<evidence type="ECO:0000256" key="2">
    <source>
        <dbReference type="SAM" id="MobiDB-lite"/>
    </source>
</evidence>
<dbReference type="GO" id="GO:0006325">
    <property type="term" value="P:chromatin organization"/>
    <property type="evidence" value="ECO:0007669"/>
    <property type="project" value="UniProtKB-ARBA"/>
</dbReference>
<feature type="region of interest" description="Disordered" evidence="2">
    <location>
        <begin position="925"/>
        <end position="974"/>
    </location>
</feature>
<feature type="compositionally biased region" description="Polar residues" evidence="2">
    <location>
        <begin position="432"/>
        <end position="448"/>
    </location>
</feature>
<dbReference type="EMBL" id="KQ964245">
    <property type="protein sequence ID" value="KXJ97190.1"/>
    <property type="molecule type" value="Genomic_DNA"/>
</dbReference>
<gene>
    <name evidence="3" type="ORF">Micbo1qcDRAFT_155998</name>
</gene>
<evidence type="ECO:0000313" key="4">
    <source>
        <dbReference type="Proteomes" id="UP000070501"/>
    </source>
</evidence>
<feature type="compositionally biased region" description="Low complexity" evidence="2">
    <location>
        <begin position="629"/>
        <end position="643"/>
    </location>
</feature>
<dbReference type="InParanoid" id="A0A136JJ65"/>
<evidence type="ECO:0008006" key="5">
    <source>
        <dbReference type="Google" id="ProtNLM"/>
    </source>
</evidence>
<sequence length="974" mass="102888">MTNPTEYTILESLFLVQLLPKHGFLNGAFGRISDDLRKTPLILEQDTYDAARLSPEALQELALRLLRDEQRREAEIAEKNAAGLSPTSKKRKLQSPPLPSLEDAHRYVDKLPLLVNRLWARYRDKVTEEIREEEAQIEDLQREISELEEVEHKDGTVQSQPRKDAVSGGPSAPAVADPNISKPNGQVPSSSSSVPPPSPALAKAQEAQKIRAATSSPAPTPIAPVDRRSAKNSPSPAPSGAVRQPTNVPPLPDAGKQPIKGRPTTSGSIPVLQHPQAAQAQAQASRPSPTSSKSPLSDTSSGLTGLPVTQSPTAATAGQAAQGSATSLQWEPPYQPPPQALVSSPRPPVAAGTPRPQGFPPQAVSGPGQTNQAAAGSRPIAQQVRPATQAHPHQGVPATLTPHAAGPGTPGAPHPSTGPGGDNAGKLPPQQRPQTGSGNTRSPATGQTPGRFVPPHGPNASAQTPVRPPVPLQAAHAHGSAVKAGGTPNLQRPQTGRPHHTLQPQAPSTPQQHQQAAIKAGFGSPYNQHAQLGSGARAGAPSSHQPQLLPHPSRTPSIPRTPGGSVAPGHVIRGHGTKWVTTPTPATPRMEDMRGYFDAASPAFEPLSPPIPKAQLSKPLPAARPPAPAAAAATSPAISASESQTKASEGNIQKDETAVTSKPRGRPPRNPPKPIATPSQPAVKPSEKSSDTEAQTQSIKTEAATPRALDEVEETNHSQPIQPTPQSAVKSTSKRKREDSPTTAPRQPPGPATQVLWTRSFHKVSASALEQVISHRHANMFAHAVKERDAPGYRNIVLRPQDLMGIKRAISQGSRAANQAAQLLPDFDPSTSPMNIWLPVSADLVPPKGIINIAQLERELVHMFANAIMYAPDPDRGVGPAFKRRRRDGSEDSNEDVLGYEVDEDGIVKDTRSMFGEVEKLLSDLRNEVDRNAPPPTGGAGHSRSMSLAGGEASTAEDDADEQPSDAKRRRVRG</sequence>
<feature type="region of interest" description="Disordered" evidence="2">
    <location>
        <begin position="875"/>
        <end position="899"/>
    </location>
</feature>
<feature type="compositionally biased region" description="Basic and acidic residues" evidence="2">
    <location>
        <begin position="149"/>
        <end position="165"/>
    </location>
</feature>
<dbReference type="STRING" id="196109.A0A136JJ65"/>
<evidence type="ECO:0000313" key="3">
    <source>
        <dbReference type="EMBL" id="KXJ97190.1"/>
    </source>
</evidence>
<dbReference type="InterPro" id="IPR036427">
    <property type="entry name" value="Bromodomain-like_sf"/>
</dbReference>
<dbReference type="PANTHER" id="PTHR15398">
    <property type="entry name" value="BROMODOMAIN-CONTAINING PROTEIN 8"/>
    <property type="match status" value="1"/>
</dbReference>